<dbReference type="InterPro" id="IPR017900">
    <property type="entry name" value="4Fe4S_Fe_S_CS"/>
</dbReference>
<evidence type="ECO:0000256" key="1">
    <source>
        <dbReference type="ARBA" id="ARBA00000085"/>
    </source>
</evidence>
<protein>
    <recommendedName>
        <fullName evidence="2">histidine kinase</fullName>
        <ecNumber evidence="2">2.7.13.3</ecNumber>
    </recommendedName>
</protein>
<dbReference type="STRING" id="1191523.MROS_2483"/>
<dbReference type="InterPro" id="IPR036890">
    <property type="entry name" value="HATPase_C_sf"/>
</dbReference>
<dbReference type="EC" id="2.7.13.3" evidence="2"/>
<dbReference type="SUPFAM" id="SSF47384">
    <property type="entry name" value="Homodimeric domain of signal transducing histidine kinase"/>
    <property type="match status" value="1"/>
</dbReference>
<dbReference type="InterPro" id="IPR036097">
    <property type="entry name" value="HisK_dim/P_sf"/>
</dbReference>
<dbReference type="GO" id="GO:0000155">
    <property type="term" value="F:phosphorelay sensor kinase activity"/>
    <property type="evidence" value="ECO:0007669"/>
    <property type="project" value="InterPro"/>
</dbReference>
<keyword evidence="8" id="KW-0418">Kinase</keyword>
<dbReference type="InterPro" id="IPR009016">
    <property type="entry name" value="Fe_hydrogenase"/>
</dbReference>
<dbReference type="GO" id="GO:0046872">
    <property type="term" value="F:metal ion binding"/>
    <property type="evidence" value="ECO:0007669"/>
    <property type="project" value="UniProtKB-KW"/>
</dbReference>
<dbReference type="Pfam" id="PF02906">
    <property type="entry name" value="Fe_hyd_lg_C"/>
    <property type="match status" value="1"/>
</dbReference>
<keyword evidence="11" id="KW-0902">Two-component regulatory system</keyword>
<dbReference type="PROSITE" id="PS51379">
    <property type="entry name" value="4FE4S_FER_2"/>
    <property type="match status" value="2"/>
</dbReference>
<dbReference type="PRINTS" id="PR00344">
    <property type="entry name" value="BCTRLSENSOR"/>
</dbReference>
<dbReference type="SMART" id="SM00388">
    <property type="entry name" value="HisKA"/>
    <property type="match status" value="1"/>
</dbReference>
<feature type="domain" description="4Fe-4S ferredoxin-type" evidence="15">
    <location>
        <begin position="2"/>
        <end position="28"/>
    </location>
</feature>
<dbReference type="PROSITE" id="PS51656">
    <property type="entry name" value="4FE4S"/>
    <property type="match status" value="1"/>
</dbReference>
<dbReference type="SMART" id="SM00387">
    <property type="entry name" value="HATPase_c"/>
    <property type="match status" value="1"/>
</dbReference>
<dbReference type="InterPro" id="IPR003594">
    <property type="entry name" value="HATPase_dom"/>
</dbReference>
<keyword evidence="5" id="KW-0808">Transferase</keyword>
<keyword evidence="12" id="KW-0411">Iron-sulfur</keyword>
<keyword evidence="18" id="KW-1185">Reference proteome</keyword>
<dbReference type="eggNOG" id="COG4191">
    <property type="taxonomic scope" value="Bacteria"/>
</dbReference>
<evidence type="ECO:0000259" key="14">
    <source>
        <dbReference type="PROSITE" id="PS50109"/>
    </source>
</evidence>
<evidence type="ECO:0000256" key="9">
    <source>
        <dbReference type="ARBA" id="ARBA00022840"/>
    </source>
</evidence>
<evidence type="ECO:0000259" key="16">
    <source>
        <dbReference type="PROSITE" id="PS51656"/>
    </source>
</evidence>
<sequence length="660" mass="73924">MGIVSTIGQRCKRCYSCIRECPARAIRVLNGQAVVIEERCIVCGHCVKVCSQNAKQVLDDMGIVLNELLPSYDTYAIVAPSFPASFAGVEKQFITALKKLGFKHVSEAAFGADLISDKYKSYIENNSGKTIISSPCPAIYNWITKYFIEISDNLATVVSPMIAMGRFLKKNYGDDIKVVFIGPCIAKKSEYLDAEVNDAIDAVLTFKEIKQIFEQKEIDLNSLEFSSFDPPHAYMGKAYPLTGGLLKTTDTHGDILEKEIIVVEGKDKVEEILSEIADKKIKSKFVDILFCEGCINGPAVDSELNYYSRREKVISFIESDINSFDKKVWQSTLYNNRDINLSRSFTVRNQRRPTPPEETIRAILAKSNKFTKSDELNCGACGYPTCREYAIAIAKGLAEEDMCLPYLIDKLEQANKEIRETQEQLANAEKLASIGQLAAGVAHELNNPLGSILIYASMLKKKIERIGGEKQSIEDLKLIIEETERCKNIVSNLLNFARQGRLCLEEIEIKSIIESVFKLIKIRPEFGNIDLRIEDMTNGVKVQGDRDQLKQAFMNIIINACEAMENSKEKTLTVVINATENKIKIIIRDTGCGIKPEYLNKIFTPFFTTKKMGKGTGLGLAITYGIIKMHRGDITVKSKPNEGAEFEIILPIKQNYMILN</sequence>
<evidence type="ECO:0000256" key="6">
    <source>
        <dbReference type="ARBA" id="ARBA00022723"/>
    </source>
</evidence>
<accession>I7A3B5</accession>
<keyword evidence="13" id="KW-0175">Coiled coil</keyword>
<evidence type="ECO:0000256" key="4">
    <source>
        <dbReference type="ARBA" id="ARBA00022553"/>
    </source>
</evidence>
<dbReference type="Gene3D" id="3.40.50.1780">
    <property type="match status" value="1"/>
</dbReference>
<keyword evidence="6" id="KW-0479">Metal-binding</keyword>
<dbReference type="InterPro" id="IPR017896">
    <property type="entry name" value="4Fe4S_Fe-S-bd"/>
</dbReference>
<evidence type="ECO:0000259" key="15">
    <source>
        <dbReference type="PROSITE" id="PS51379"/>
    </source>
</evidence>
<gene>
    <name evidence="17" type="ordered locus">MROS_2483</name>
</gene>
<dbReference type="Pfam" id="PF00512">
    <property type="entry name" value="HisKA"/>
    <property type="match status" value="1"/>
</dbReference>
<dbReference type="Gene3D" id="1.10.287.130">
    <property type="match status" value="1"/>
</dbReference>
<dbReference type="InterPro" id="IPR003661">
    <property type="entry name" value="HisK_dim/P_dom"/>
</dbReference>
<dbReference type="HOGENOM" id="CLU_027268_0_0_10"/>
<dbReference type="PANTHER" id="PTHR43065:SF10">
    <property type="entry name" value="PEROXIDE STRESS-ACTIVATED HISTIDINE KINASE MAK3"/>
    <property type="match status" value="1"/>
</dbReference>
<dbReference type="Pfam" id="PF13237">
    <property type="entry name" value="Fer4_10"/>
    <property type="match status" value="1"/>
</dbReference>
<dbReference type="SUPFAM" id="SSF53920">
    <property type="entry name" value="Fe-only hydrogenase"/>
    <property type="match status" value="1"/>
</dbReference>
<feature type="coiled-coil region" evidence="13">
    <location>
        <begin position="404"/>
        <end position="431"/>
    </location>
</feature>
<evidence type="ECO:0000313" key="17">
    <source>
        <dbReference type="EMBL" id="AFN75713.1"/>
    </source>
</evidence>
<dbReference type="GO" id="GO:0051539">
    <property type="term" value="F:4 iron, 4 sulfur cluster binding"/>
    <property type="evidence" value="ECO:0007669"/>
    <property type="project" value="UniProtKB-KW"/>
</dbReference>
<dbReference type="PATRIC" id="fig|1191523.3.peg.2614"/>
<evidence type="ECO:0000256" key="10">
    <source>
        <dbReference type="ARBA" id="ARBA00023004"/>
    </source>
</evidence>
<comment type="catalytic activity">
    <reaction evidence="1">
        <text>ATP + protein L-histidine = ADP + protein N-phospho-L-histidine.</text>
        <dbReference type="EC" id="2.7.13.3"/>
    </reaction>
</comment>
<proteinExistence type="predicted"/>
<evidence type="ECO:0000256" key="7">
    <source>
        <dbReference type="ARBA" id="ARBA00022741"/>
    </source>
</evidence>
<name>I7A3B5_MELRP</name>
<dbReference type="OrthoDB" id="1931120at2"/>
<dbReference type="KEGG" id="mro:MROS_2483"/>
<feature type="domain" description="4Fe-4S" evidence="16">
    <location>
        <begin position="358"/>
        <end position="420"/>
    </location>
</feature>
<keyword evidence="7" id="KW-0547">Nucleotide-binding</keyword>
<dbReference type="PROSITE" id="PS00198">
    <property type="entry name" value="4FE4S_FER_1"/>
    <property type="match status" value="1"/>
</dbReference>
<dbReference type="Pfam" id="PF04060">
    <property type="entry name" value="FeS"/>
    <property type="match status" value="1"/>
</dbReference>
<evidence type="ECO:0000256" key="3">
    <source>
        <dbReference type="ARBA" id="ARBA00022485"/>
    </source>
</evidence>
<evidence type="ECO:0000256" key="8">
    <source>
        <dbReference type="ARBA" id="ARBA00022777"/>
    </source>
</evidence>
<evidence type="ECO:0000256" key="11">
    <source>
        <dbReference type="ARBA" id="ARBA00023012"/>
    </source>
</evidence>
<reference evidence="17 18" key="1">
    <citation type="journal article" date="2013" name="PLoS ONE">
        <title>Genomic analysis of Melioribacter roseus, facultatively anaerobic organotrophic bacterium representing a novel deep lineage within Bacteriodetes/Chlorobi group.</title>
        <authorList>
            <person name="Kadnikov V.V."/>
            <person name="Mardanov A.V."/>
            <person name="Podosokorskaya O.A."/>
            <person name="Gavrilov S.N."/>
            <person name="Kublanov I.V."/>
            <person name="Beletsky A.V."/>
            <person name="Bonch-Osmolovskaya E.A."/>
            <person name="Ravin N.V."/>
        </authorList>
    </citation>
    <scope>NUCLEOTIDE SEQUENCE [LARGE SCALE GENOMIC DNA]</scope>
    <source>
        <strain evidence="18">JCM 17771 / P3M-2</strain>
    </source>
</reference>
<organism evidence="17 18">
    <name type="scientific">Melioribacter roseus (strain DSM 23840 / JCM 17771 / VKM B-2668 / P3M-2)</name>
    <dbReference type="NCBI Taxonomy" id="1191523"/>
    <lineage>
        <taxon>Bacteria</taxon>
        <taxon>Pseudomonadati</taxon>
        <taxon>Ignavibacteriota</taxon>
        <taxon>Ignavibacteria</taxon>
        <taxon>Ignavibacteriales</taxon>
        <taxon>Melioribacteraceae</taxon>
        <taxon>Melioribacter</taxon>
    </lineage>
</organism>
<keyword evidence="9" id="KW-0067">ATP-binding</keyword>
<dbReference type="InterPro" id="IPR007202">
    <property type="entry name" value="4Fe-4S_dom"/>
</dbReference>
<dbReference type="Pfam" id="PF02518">
    <property type="entry name" value="HATPase_c"/>
    <property type="match status" value="1"/>
</dbReference>
<evidence type="ECO:0000256" key="13">
    <source>
        <dbReference type="SAM" id="Coils"/>
    </source>
</evidence>
<evidence type="ECO:0000256" key="12">
    <source>
        <dbReference type="ARBA" id="ARBA00023014"/>
    </source>
</evidence>
<feature type="domain" description="4Fe-4S ferredoxin-type" evidence="15">
    <location>
        <begin position="31"/>
        <end position="60"/>
    </location>
</feature>
<dbReference type="SUPFAM" id="SSF54862">
    <property type="entry name" value="4Fe-4S ferredoxins"/>
    <property type="match status" value="1"/>
</dbReference>
<evidence type="ECO:0000313" key="18">
    <source>
        <dbReference type="Proteomes" id="UP000009011"/>
    </source>
</evidence>
<dbReference type="Gene3D" id="3.30.70.20">
    <property type="match status" value="1"/>
</dbReference>
<dbReference type="eggNOG" id="COG4624">
    <property type="taxonomic scope" value="Bacteria"/>
</dbReference>
<dbReference type="Gene3D" id="3.40.950.10">
    <property type="entry name" value="Fe-only Hydrogenase (Larger Subunit), Chain L, domain 3"/>
    <property type="match status" value="1"/>
</dbReference>
<dbReference type="SUPFAM" id="SSF55874">
    <property type="entry name" value="ATPase domain of HSP90 chaperone/DNA topoisomerase II/histidine kinase"/>
    <property type="match status" value="1"/>
</dbReference>
<dbReference type="Gene3D" id="1.10.15.40">
    <property type="entry name" value="Electron transport complex subunit B, putative Fe-S cluster"/>
    <property type="match status" value="1"/>
</dbReference>
<dbReference type="PROSITE" id="PS50109">
    <property type="entry name" value="HIS_KIN"/>
    <property type="match status" value="1"/>
</dbReference>
<dbReference type="Proteomes" id="UP000009011">
    <property type="component" value="Chromosome"/>
</dbReference>
<keyword evidence="3" id="KW-0004">4Fe-4S</keyword>
<dbReference type="InterPro" id="IPR004108">
    <property type="entry name" value="Fe_hydrogenase_lsu_C"/>
</dbReference>
<dbReference type="GO" id="GO:0005524">
    <property type="term" value="F:ATP binding"/>
    <property type="evidence" value="ECO:0007669"/>
    <property type="project" value="UniProtKB-KW"/>
</dbReference>
<feature type="domain" description="Histidine kinase" evidence="14">
    <location>
        <begin position="440"/>
        <end position="654"/>
    </location>
</feature>
<dbReference type="eggNOG" id="COG2221">
    <property type="taxonomic scope" value="Bacteria"/>
</dbReference>
<dbReference type="RefSeq" id="WP_014857143.1">
    <property type="nucleotide sequence ID" value="NC_018178.1"/>
</dbReference>
<evidence type="ECO:0000256" key="2">
    <source>
        <dbReference type="ARBA" id="ARBA00012438"/>
    </source>
</evidence>
<dbReference type="EMBL" id="CP003557">
    <property type="protein sequence ID" value="AFN75713.1"/>
    <property type="molecule type" value="Genomic_DNA"/>
</dbReference>
<keyword evidence="10" id="KW-0408">Iron</keyword>
<keyword evidence="4" id="KW-0597">Phosphoprotein</keyword>
<dbReference type="Gene3D" id="3.30.565.10">
    <property type="entry name" value="Histidine kinase-like ATPase, C-terminal domain"/>
    <property type="match status" value="1"/>
</dbReference>
<dbReference type="PANTHER" id="PTHR43065">
    <property type="entry name" value="SENSOR HISTIDINE KINASE"/>
    <property type="match status" value="1"/>
</dbReference>
<dbReference type="CDD" id="cd00082">
    <property type="entry name" value="HisKA"/>
    <property type="match status" value="1"/>
</dbReference>
<dbReference type="InterPro" id="IPR005467">
    <property type="entry name" value="His_kinase_dom"/>
</dbReference>
<dbReference type="InterPro" id="IPR004358">
    <property type="entry name" value="Sig_transdc_His_kin-like_C"/>
</dbReference>
<evidence type="ECO:0000256" key="5">
    <source>
        <dbReference type="ARBA" id="ARBA00022679"/>
    </source>
</evidence>
<dbReference type="AlphaFoldDB" id="I7A3B5"/>